<comment type="caution">
    <text evidence="4">The sequence shown here is derived from an EMBL/GenBank/DDBJ whole genome shotgun (WGS) entry which is preliminary data.</text>
</comment>
<feature type="chain" id="PRO_5039627122" description="DUF6923 domain-containing protein" evidence="2">
    <location>
        <begin position="17"/>
        <end position="363"/>
    </location>
</feature>
<protein>
    <recommendedName>
        <fullName evidence="3">DUF6923 domain-containing protein</fullName>
    </recommendedName>
</protein>
<evidence type="ECO:0000259" key="3">
    <source>
        <dbReference type="Pfam" id="PF21959"/>
    </source>
</evidence>
<keyword evidence="2" id="KW-0732">Signal</keyword>
<dbReference type="SUPFAM" id="SSF50969">
    <property type="entry name" value="YVTN repeat-like/Quinoprotein amine dehydrogenase"/>
    <property type="match status" value="1"/>
</dbReference>
<feature type="domain" description="DUF6923" evidence="3">
    <location>
        <begin position="52"/>
        <end position="252"/>
    </location>
</feature>
<feature type="signal peptide" evidence="2">
    <location>
        <begin position="1"/>
        <end position="16"/>
    </location>
</feature>
<evidence type="ECO:0000256" key="2">
    <source>
        <dbReference type="SAM" id="SignalP"/>
    </source>
</evidence>
<keyword evidence="5" id="KW-1185">Reference proteome</keyword>
<feature type="compositionally biased region" description="Pro residues" evidence="1">
    <location>
        <begin position="256"/>
        <end position="293"/>
    </location>
</feature>
<gene>
    <name evidence="4" type="ORF">EIL87_02610</name>
</gene>
<sequence>MLLALLAGGVSPAADAAPACEALQVRTEAGRSVLHRVRLPDFAGTRVGVLPHRVNALGYSPEQGWAYGIAEGFDDGGHVVALRPEDPPLDLGPVIAGRGDTPWNVLDHPTAGAVRGNRWYVGEGDRLYTVDIDPGSPTYRHVLSSIALEERHGPFSLDDFDVGPDGFLRGVAQTYTGTPAVVRLDLSTGVAEPVLWLPTLPPDSYGSVVIDPDGALHFTANRGGGVYRVEADGQLVELAELAPTSSSDAAGCLRRTPPPPPRPPPPLPPPPPTGASEPAPPTTSSVPPEPAEVPSPTASPTRAPVPPPVEPTPESEKRSPAVEPEEAEVDEAEHSTEEKRRWAVAGLVLLIGGSAAVRRLGRG</sequence>
<dbReference type="EMBL" id="RSAA01000002">
    <property type="protein sequence ID" value="RRO19893.1"/>
    <property type="molecule type" value="Genomic_DNA"/>
</dbReference>
<reference evidence="4 5" key="1">
    <citation type="submission" date="2018-11" db="EMBL/GenBank/DDBJ databases">
        <title>Saccharopolyspora rhizosphaerae sp. nov., an actinomycete isolated from rhizosphere soil in Thailand.</title>
        <authorList>
            <person name="Intra B."/>
            <person name="Euanorasetr J."/>
            <person name="Take A."/>
            <person name="Inahashi Y."/>
            <person name="Mori M."/>
            <person name="Panbangred W."/>
            <person name="Matsumoto A."/>
        </authorList>
    </citation>
    <scope>NUCLEOTIDE SEQUENCE [LARGE SCALE GENOMIC DNA]</scope>
    <source>
        <strain evidence="4 5">H219</strain>
    </source>
</reference>
<dbReference type="PRINTS" id="PR01217">
    <property type="entry name" value="PRICHEXTENSN"/>
</dbReference>
<dbReference type="InterPro" id="IPR054215">
    <property type="entry name" value="DUF6923"/>
</dbReference>
<name>A0A3R8PAC5_9PSEU</name>
<dbReference type="Proteomes" id="UP000274515">
    <property type="component" value="Unassembled WGS sequence"/>
</dbReference>
<evidence type="ECO:0000256" key="1">
    <source>
        <dbReference type="SAM" id="MobiDB-lite"/>
    </source>
</evidence>
<dbReference type="AlphaFoldDB" id="A0A3R8PAC5"/>
<evidence type="ECO:0000313" key="5">
    <source>
        <dbReference type="Proteomes" id="UP000274515"/>
    </source>
</evidence>
<feature type="region of interest" description="Disordered" evidence="1">
    <location>
        <begin position="242"/>
        <end position="339"/>
    </location>
</feature>
<organism evidence="4 5">
    <name type="scientific">Saccharopolyspora rhizosphaerae</name>
    <dbReference type="NCBI Taxonomy" id="2492662"/>
    <lineage>
        <taxon>Bacteria</taxon>
        <taxon>Bacillati</taxon>
        <taxon>Actinomycetota</taxon>
        <taxon>Actinomycetes</taxon>
        <taxon>Pseudonocardiales</taxon>
        <taxon>Pseudonocardiaceae</taxon>
        <taxon>Saccharopolyspora</taxon>
    </lineage>
</organism>
<dbReference type="InterPro" id="IPR011044">
    <property type="entry name" value="Quino_amine_DH_bsu"/>
</dbReference>
<proteinExistence type="predicted"/>
<accession>A0A3R8PAC5</accession>
<evidence type="ECO:0000313" key="4">
    <source>
        <dbReference type="EMBL" id="RRO19893.1"/>
    </source>
</evidence>
<dbReference type="Pfam" id="PF21959">
    <property type="entry name" value="DUF6923"/>
    <property type="match status" value="1"/>
</dbReference>